<evidence type="ECO:0000256" key="1">
    <source>
        <dbReference type="ARBA" id="ARBA00004651"/>
    </source>
</evidence>
<dbReference type="Gene3D" id="1.20.1250.20">
    <property type="entry name" value="MFS general substrate transporter like domains"/>
    <property type="match status" value="1"/>
</dbReference>
<evidence type="ECO:0000256" key="3">
    <source>
        <dbReference type="ARBA" id="ARBA00022692"/>
    </source>
</evidence>
<keyword evidence="3 6" id="KW-0812">Transmembrane</keyword>
<feature type="transmembrane region" description="Helical" evidence="6">
    <location>
        <begin position="250"/>
        <end position="270"/>
    </location>
</feature>
<comment type="subcellular location">
    <subcellularLocation>
        <location evidence="1">Cell membrane</location>
        <topology evidence="1">Multi-pass membrane protein</topology>
    </subcellularLocation>
</comment>
<feature type="transmembrane region" description="Helical" evidence="6">
    <location>
        <begin position="306"/>
        <end position="324"/>
    </location>
</feature>
<dbReference type="GO" id="GO:0005886">
    <property type="term" value="C:plasma membrane"/>
    <property type="evidence" value="ECO:0007669"/>
    <property type="project" value="UniProtKB-SubCell"/>
</dbReference>
<dbReference type="GO" id="GO:0022857">
    <property type="term" value="F:transmembrane transporter activity"/>
    <property type="evidence" value="ECO:0007669"/>
    <property type="project" value="InterPro"/>
</dbReference>
<evidence type="ECO:0000313" key="7">
    <source>
        <dbReference type="EMBL" id="NKZ23413.1"/>
    </source>
</evidence>
<evidence type="ECO:0000256" key="2">
    <source>
        <dbReference type="ARBA" id="ARBA00022475"/>
    </source>
</evidence>
<dbReference type="SUPFAM" id="SSF103473">
    <property type="entry name" value="MFS general substrate transporter"/>
    <property type="match status" value="1"/>
</dbReference>
<evidence type="ECO:0000256" key="5">
    <source>
        <dbReference type="ARBA" id="ARBA00023136"/>
    </source>
</evidence>
<feature type="transmembrane region" description="Helical" evidence="6">
    <location>
        <begin position="39"/>
        <end position="61"/>
    </location>
</feature>
<feature type="transmembrane region" description="Helical" evidence="6">
    <location>
        <begin position="167"/>
        <end position="186"/>
    </location>
</feature>
<sequence length="396" mass="44355">MNEHHFSMRISLSEGINTFGSMLSKLLFVYYLSSVTNSVILVGYLSILLIAPAILFGPFIGSFIDKVKNLKKAGIVINLLSSVLLLFLSIFIFYFQNESWLTILILIIAFINALLSEAYDPTVLKLIRNTIRPENYGDVLSKVTSFSTMGAIIASLISGLLMSKHTIWIGFALDGISFIGANILLLQITNVPQTIHEEIDNHTGNKFKSFLSDFQKPIVTLIFITSFSYNFILAPFQVYSSSLAHLLSNARLIGLFQISYTLGILSASTLYSKLSKKWADKWFFITAITIVPLVFLIWSISKYELITLLAFFILGIAIPFYNITSKSLFMRTIDESRYATFMATYSSILGMVQPLSLLILPALITTFNFKRVALFVALAYAVIAFAGNKVFRMVKE</sequence>
<dbReference type="Proteomes" id="UP000549765">
    <property type="component" value="Unassembled WGS sequence"/>
</dbReference>
<dbReference type="RefSeq" id="WP_168721210.1">
    <property type="nucleotide sequence ID" value="NZ_JAAXPN010000001.1"/>
</dbReference>
<keyword evidence="4 6" id="KW-1133">Transmembrane helix</keyword>
<evidence type="ECO:0000313" key="8">
    <source>
        <dbReference type="Proteomes" id="UP000549765"/>
    </source>
</evidence>
<protein>
    <submittedName>
        <fullName evidence="7">MFS transporter</fullName>
    </submittedName>
</protein>
<name>A0A7X6N094_9LACO</name>
<gene>
    <name evidence="7" type="ORF">HF964_01130</name>
</gene>
<reference evidence="7 8" key="1">
    <citation type="submission" date="2020-04" db="EMBL/GenBank/DDBJ databases">
        <title>MicrobeNet Type strains.</title>
        <authorList>
            <person name="Nicholson A.C."/>
        </authorList>
    </citation>
    <scope>NUCLEOTIDE SEQUENCE [LARGE SCALE GENOMIC DNA]</scope>
    <source>
        <strain evidence="7 8">CCUG 61472</strain>
    </source>
</reference>
<keyword evidence="2" id="KW-1003">Cell membrane</keyword>
<dbReference type="EMBL" id="JAAXPN010000001">
    <property type="protein sequence ID" value="NKZ23413.1"/>
    <property type="molecule type" value="Genomic_DNA"/>
</dbReference>
<feature type="transmembrane region" description="Helical" evidence="6">
    <location>
        <begin position="73"/>
        <end position="94"/>
    </location>
</feature>
<dbReference type="AlphaFoldDB" id="A0A7X6N094"/>
<dbReference type="Pfam" id="PF07690">
    <property type="entry name" value="MFS_1"/>
    <property type="match status" value="1"/>
</dbReference>
<dbReference type="PANTHER" id="PTHR23513">
    <property type="entry name" value="INTEGRAL MEMBRANE EFFLUX PROTEIN-RELATED"/>
    <property type="match status" value="1"/>
</dbReference>
<accession>A0A7X6N094</accession>
<feature type="transmembrane region" description="Helical" evidence="6">
    <location>
        <begin position="372"/>
        <end position="391"/>
    </location>
</feature>
<feature type="transmembrane region" description="Helical" evidence="6">
    <location>
        <begin position="282"/>
        <end position="300"/>
    </location>
</feature>
<keyword evidence="8" id="KW-1185">Reference proteome</keyword>
<keyword evidence="5 6" id="KW-0472">Membrane</keyword>
<feature type="transmembrane region" description="Helical" evidence="6">
    <location>
        <begin position="345"/>
        <end position="366"/>
    </location>
</feature>
<evidence type="ECO:0000256" key="6">
    <source>
        <dbReference type="SAM" id="Phobius"/>
    </source>
</evidence>
<dbReference type="InterPro" id="IPR036259">
    <property type="entry name" value="MFS_trans_sf"/>
</dbReference>
<proteinExistence type="predicted"/>
<feature type="transmembrane region" description="Helical" evidence="6">
    <location>
        <begin position="139"/>
        <end position="161"/>
    </location>
</feature>
<organism evidence="7 8">
    <name type="scientific">Periweissella fabalis</name>
    <dbReference type="NCBI Taxonomy" id="1070421"/>
    <lineage>
        <taxon>Bacteria</taxon>
        <taxon>Bacillati</taxon>
        <taxon>Bacillota</taxon>
        <taxon>Bacilli</taxon>
        <taxon>Lactobacillales</taxon>
        <taxon>Lactobacillaceae</taxon>
        <taxon>Periweissella</taxon>
    </lineage>
</organism>
<dbReference type="InterPro" id="IPR011701">
    <property type="entry name" value="MFS"/>
</dbReference>
<evidence type="ECO:0000256" key="4">
    <source>
        <dbReference type="ARBA" id="ARBA00022989"/>
    </source>
</evidence>
<comment type="caution">
    <text evidence="7">The sequence shown here is derived from an EMBL/GenBank/DDBJ whole genome shotgun (WGS) entry which is preliminary data.</text>
</comment>
<dbReference type="PANTHER" id="PTHR23513:SF6">
    <property type="entry name" value="MAJOR FACILITATOR SUPERFAMILY ASSOCIATED DOMAIN-CONTAINING PROTEIN"/>
    <property type="match status" value="1"/>
</dbReference>
<feature type="transmembrane region" description="Helical" evidence="6">
    <location>
        <begin position="218"/>
        <end position="238"/>
    </location>
</feature>
<feature type="transmembrane region" description="Helical" evidence="6">
    <location>
        <begin position="100"/>
        <end position="119"/>
    </location>
</feature>